<feature type="domain" description="LRAT" evidence="2">
    <location>
        <begin position="60"/>
        <end position="182"/>
    </location>
</feature>
<protein>
    <recommendedName>
        <fullName evidence="2">LRAT domain-containing protein</fullName>
    </recommendedName>
</protein>
<keyword evidence="4" id="KW-1185">Reference proteome</keyword>
<evidence type="ECO:0000256" key="1">
    <source>
        <dbReference type="SAM" id="Phobius"/>
    </source>
</evidence>
<organism evidence="3 4">
    <name type="scientific">Mytilus coruscus</name>
    <name type="common">Sea mussel</name>
    <dbReference type="NCBI Taxonomy" id="42192"/>
    <lineage>
        <taxon>Eukaryota</taxon>
        <taxon>Metazoa</taxon>
        <taxon>Spiralia</taxon>
        <taxon>Lophotrochozoa</taxon>
        <taxon>Mollusca</taxon>
        <taxon>Bivalvia</taxon>
        <taxon>Autobranchia</taxon>
        <taxon>Pteriomorphia</taxon>
        <taxon>Mytilida</taxon>
        <taxon>Mytiloidea</taxon>
        <taxon>Mytilidae</taxon>
        <taxon>Mytilinae</taxon>
        <taxon>Mytilus</taxon>
    </lineage>
</organism>
<dbReference type="EMBL" id="CACVKT020009207">
    <property type="protein sequence ID" value="CAC5421025.1"/>
    <property type="molecule type" value="Genomic_DNA"/>
</dbReference>
<keyword evidence="1" id="KW-0812">Transmembrane</keyword>
<dbReference type="Gene3D" id="3.90.1720.10">
    <property type="entry name" value="endopeptidase domain like (from Nostoc punctiforme)"/>
    <property type="match status" value="1"/>
</dbReference>
<dbReference type="Pfam" id="PF04970">
    <property type="entry name" value="LRAT"/>
    <property type="match status" value="1"/>
</dbReference>
<feature type="transmembrane region" description="Helical" evidence="1">
    <location>
        <begin position="320"/>
        <end position="343"/>
    </location>
</feature>
<dbReference type="Proteomes" id="UP000507470">
    <property type="component" value="Unassembled WGS sequence"/>
</dbReference>
<name>A0A6J8EN93_MYTCO</name>
<proteinExistence type="predicted"/>
<evidence type="ECO:0000259" key="2">
    <source>
        <dbReference type="Pfam" id="PF04970"/>
    </source>
</evidence>
<dbReference type="AlphaFoldDB" id="A0A6J8EN93"/>
<keyword evidence="1" id="KW-1133">Transmembrane helix</keyword>
<dbReference type="OrthoDB" id="6122292at2759"/>
<evidence type="ECO:0000313" key="3">
    <source>
        <dbReference type="EMBL" id="CAC5421025.1"/>
    </source>
</evidence>
<evidence type="ECO:0000313" key="4">
    <source>
        <dbReference type="Proteomes" id="UP000507470"/>
    </source>
</evidence>
<keyword evidence="1" id="KW-0472">Membrane</keyword>
<reference evidence="3 4" key="1">
    <citation type="submission" date="2020-06" db="EMBL/GenBank/DDBJ databases">
        <authorList>
            <person name="Li R."/>
            <person name="Bekaert M."/>
        </authorList>
    </citation>
    <scope>NUCLEOTIDE SEQUENCE [LARGE SCALE GENOMIC DNA]</scope>
    <source>
        <strain evidence="4">wild</strain>
    </source>
</reference>
<accession>A0A6J8EN93</accession>
<gene>
    <name evidence="3" type="ORF">MCOR_53184</name>
</gene>
<sequence>MADNNRLSDTTLIFSHDEDDNTTPEIKDEKCKKDTFCQKKVSDQLNSYKEFRKRVKLLSHIKLKRAGGYFHHIVVLAISPVSDGVDAVTIGHYTTSAEIGTESSHGIGKFIQQTIFIGENDTHDVLDFNQGVYLVEKENYPRTKDDIEEAFNRLSERIGERMYEISSNNCEHAINFILTGKSVSHQADTKTCSRICFIDLINILIIDCKEVGLKTALLVAALGAIAGALVRRAYVKVIVAAIVSLTVESRIIKCGDKRGSNIRKEADIRIDLAAHMPDIKRVLSNSSIAILDDMKNHTDTNFVCNIAEKLIYGAALKSSLATVTIATGIETILFLSFVFYNLISRRRKKTLDDRHLCRLLKSLMRKYVCPTTNTNNTCIMQ</sequence>
<dbReference type="InterPro" id="IPR007053">
    <property type="entry name" value="LRAT_dom"/>
</dbReference>